<dbReference type="Gene3D" id="3.40.50.150">
    <property type="entry name" value="Vaccinia Virus protein VP39"/>
    <property type="match status" value="1"/>
</dbReference>
<dbReference type="SUPFAM" id="SSF53335">
    <property type="entry name" value="S-adenosyl-L-methionine-dependent methyltransferases"/>
    <property type="match status" value="1"/>
</dbReference>
<dbReference type="GO" id="GO:0008757">
    <property type="term" value="F:S-adenosylmethionine-dependent methyltransferase activity"/>
    <property type="evidence" value="ECO:0007669"/>
    <property type="project" value="InterPro"/>
</dbReference>
<dbReference type="EMBL" id="JSUQ01000030">
    <property type="protein sequence ID" value="KHQ50170.1"/>
    <property type="molecule type" value="Genomic_DNA"/>
</dbReference>
<sequence>MMADMSPTTAVPDPLRSPGAYAPLALQGDTLVDESGTSVGRRVGPVWSFMEKPDEFYEGKYNNRMRYVPRGDGWLATLPLRIVMQSYPTTVAAEVPKGATVVEIGCAGGLTWFGQRYRMIGMDLSQEALQLAAEDYELTLQCDATRMPLADASVDAVISSCLFEHLTDEQKTALLAEAFRVLKPGGKVVFLYDLWTENAVIAGYRRADPDRYQRDFLDHDGHLGYRSVDQNRAFFRNAGLRITREIFHERTPFQSNSVWKKFSGWPGMRGRVGRIGAALTGGPLRLPMLAALSLTDATLGQLFPQPHARGMITVAVKP</sequence>
<evidence type="ECO:0000313" key="2">
    <source>
        <dbReference type="EMBL" id="KHQ50170.1"/>
    </source>
</evidence>
<dbReference type="Pfam" id="PF08241">
    <property type="entry name" value="Methyltransf_11"/>
    <property type="match status" value="1"/>
</dbReference>
<dbReference type="InterPro" id="IPR013216">
    <property type="entry name" value="Methyltransf_11"/>
</dbReference>
<accession>A0A0B3RG15</accession>
<dbReference type="CDD" id="cd02440">
    <property type="entry name" value="AdoMet_MTases"/>
    <property type="match status" value="1"/>
</dbReference>
<name>A0A0B3RG15_9RHOB</name>
<dbReference type="RefSeq" id="WP_052244867.1">
    <property type="nucleotide sequence ID" value="NZ_JSUQ01000030.1"/>
</dbReference>
<evidence type="ECO:0000259" key="1">
    <source>
        <dbReference type="Pfam" id="PF08241"/>
    </source>
</evidence>
<reference evidence="2 3" key="1">
    <citation type="submission" date="2014-10" db="EMBL/GenBank/DDBJ databases">
        <title>Genome sequence of Ponticoccus sp. strain UMTAT08 isolated from clonal culture of toxic dinoflagellate Alexandrium tamiyavanichii.</title>
        <authorList>
            <person name="Gan H.Y."/>
            <person name="Muhd D.-D."/>
            <person name="Mohd Noor M.E."/>
            <person name="Yeong Y.S."/>
            <person name="Usup G."/>
        </authorList>
    </citation>
    <scope>NUCLEOTIDE SEQUENCE [LARGE SCALE GENOMIC DNA]</scope>
    <source>
        <strain evidence="2 3">UMTAT08</strain>
    </source>
</reference>
<dbReference type="Proteomes" id="UP000030960">
    <property type="component" value="Unassembled WGS sequence"/>
</dbReference>
<proteinExistence type="predicted"/>
<comment type="caution">
    <text evidence="2">The sequence shown here is derived from an EMBL/GenBank/DDBJ whole genome shotgun (WGS) entry which is preliminary data.</text>
</comment>
<dbReference type="OrthoDB" id="9765084at2"/>
<organism evidence="2 3">
    <name type="scientific">Mameliella alba</name>
    <dbReference type="NCBI Taxonomy" id="561184"/>
    <lineage>
        <taxon>Bacteria</taxon>
        <taxon>Pseudomonadati</taxon>
        <taxon>Pseudomonadota</taxon>
        <taxon>Alphaproteobacteria</taxon>
        <taxon>Rhodobacterales</taxon>
        <taxon>Roseobacteraceae</taxon>
        <taxon>Mameliella</taxon>
    </lineage>
</organism>
<dbReference type="AlphaFoldDB" id="A0A0B3RG15"/>
<feature type="domain" description="Methyltransferase type 11" evidence="1">
    <location>
        <begin position="103"/>
        <end position="190"/>
    </location>
</feature>
<dbReference type="PANTHER" id="PTHR43591">
    <property type="entry name" value="METHYLTRANSFERASE"/>
    <property type="match status" value="1"/>
</dbReference>
<keyword evidence="3" id="KW-1185">Reference proteome</keyword>
<dbReference type="InterPro" id="IPR029063">
    <property type="entry name" value="SAM-dependent_MTases_sf"/>
</dbReference>
<evidence type="ECO:0000313" key="3">
    <source>
        <dbReference type="Proteomes" id="UP000030960"/>
    </source>
</evidence>
<protein>
    <submittedName>
        <fullName evidence="2">Williams-Beuren syndrome chromosome region 27</fullName>
    </submittedName>
</protein>
<gene>
    <name evidence="2" type="ORF">OA50_05289</name>
</gene>